<protein>
    <submittedName>
        <fullName evidence="2">Uncharacterized protein</fullName>
    </submittedName>
</protein>
<feature type="region of interest" description="Disordered" evidence="1">
    <location>
        <begin position="76"/>
        <end position="149"/>
    </location>
</feature>
<feature type="region of interest" description="Disordered" evidence="1">
    <location>
        <begin position="162"/>
        <end position="184"/>
    </location>
</feature>
<keyword evidence="3" id="KW-1185">Reference proteome</keyword>
<organism evidence="2 3">
    <name type="scientific">Blyttiomyces helicus</name>
    <dbReference type="NCBI Taxonomy" id="388810"/>
    <lineage>
        <taxon>Eukaryota</taxon>
        <taxon>Fungi</taxon>
        <taxon>Fungi incertae sedis</taxon>
        <taxon>Chytridiomycota</taxon>
        <taxon>Chytridiomycota incertae sedis</taxon>
        <taxon>Chytridiomycetes</taxon>
        <taxon>Chytridiomycetes incertae sedis</taxon>
        <taxon>Blyttiomyces</taxon>
    </lineage>
</organism>
<name>A0A4P9W480_9FUNG</name>
<evidence type="ECO:0000256" key="1">
    <source>
        <dbReference type="SAM" id="MobiDB-lite"/>
    </source>
</evidence>
<dbReference type="EMBL" id="KZ999034">
    <property type="protein sequence ID" value="RKO85480.1"/>
    <property type="molecule type" value="Genomic_DNA"/>
</dbReference>
<dbReference type="AlphaFoldDB" id="A0A4P9W480"/>
<evidence type="ECO:0000313" key="3">
    <source>
        <dbReference type="Proteomes" id="UP000269721"/>
    </source>
</evidence>
<gene>
    <name evidence="2" type="ORF">BDK51DRAFT_48152</name>
</gene>
<sequence length="184" mass="19054">MELDGVAWGGSDGGDGADVEPLAVMILAPAGKHVYDTWVPGPRTQVDLSTRFRRGLHHIDAFLPAWTLCFDSGDDGGCPGSESRAEGEKRLPGGIGLRLGTSSPTGTGNAATNGQEGGETRELTQGSRAAGATSTKRNTASAKSAAGKVMEQQGYDLTAKALPDARQNGKPLIKYQQDTKCGAP</sequence>
<evidence type="ECO:0000313" key="2">
    <source>
        <dbReference type="EMBL" id="RKO85480.1"/>
    </source>
</evidence>
<reference evidence="3" key="1">
    <citation type="journal article" date="2018" name="Nat. Microbiol.">
        <title>Leveraging single-cell genomics to expand the fungal tree of life.</title>
        <authorList>
            <person name="Ahrendt S.R."/>
            <person name="Quandt C.A."/>
            <person name="Ciobanu D."/>
            <person name="Clum A."/>
            <person name="Salamov A."/>
            <person name="Andreopoulos B."/>
            <person name="Cheng J.F."/>
            <person name="Woyke T."/>
            <person name="Pelin A."/>
            <person name="Henrissat B."/>
            <person name="Reynolds N.K."/>
            <person name="Benny G.L."/>
            <person name="Smith M.E."/>
            <person name="James T.Y."/>
            <person name="Grigoriev I.V."/>
        </authorList>
    </citation>
    <scope>NUCLEOTIDE SEQUENCE [LARGE SCALE GENOMIC DNA]</scope>
</reference>
<proteinExistence type="predicted"/>
<feature type="compositionally biased region" description="Polar residues" evidence="1">
    <location>
        <begin position="123"/>
        <end position="142"/>
    </location>
</feature>
<dbReference type="Proteomes" id="UP000269721">
    <property type="component" value="Unassembled WGS sequence"/>
</dbReference>
<feature type="compositionally biased region" description="Polar residues" evidence="1">
    <location>
        <begin position="100"/>
        <end position="114"/>
    </location>
</feature>
<accession>A0A4P9W480</accession>